<keyword evidence="10" id="KW-1185">Reference proteome</keyword>
<accession>A0ABS7L106</accession>
<dbReference type="PANTHER" id="PTHR42756">
    <property type="entry name" value="TRANSCRIPTIONAL REGULATOR, MARR"/>
    <property type="match status" value="1"/>
</dbReference>
<organism evidence="9 10">
    <name type="scientific">Clostridium sardiniense</name>
    <name type="common">Clostridium absonum</name>
    <dbReference type="NCBI Taxonomy" id="29369"/>
    <lineage>
        <taxon>Bacteria</taxon>
        <taxon>Bacillati</taxon>
        <taxon>Bacillota</taxon>
        <taxon>Clostridia</taxon>
        <taxon>Eubacteriales</taxon>
        <taxon>Clostridiaceae</taxon>
        <taxon>Clostridium</taxon>
    </lineage>
</organism>
<comment type="caution">
    <text evidence="9">The sequence shown here is derived from an EMBL/GenBank/DDBJ whole genome shotgun (WGS) entry which is preliminary data.</text>
</comment>
<dbReference type="PANTHER" id="PTHR42756:SF1">
    <property type="entry name" value="TRANSCRIPTIONAL REPRESSOR OF EMRAB OPERON"/>
    <property type="match status" value="1"/>
</dbReference>
<dbReference type="PROSITE" id="PS50995">
    <property type="entry name" value="HTH_MARR_2"/>
    <property type="match status" value="1"/>
</dbReference>
<evidence type="ECO:0000256" key="2">
    <source>
        <dbReference type="ARBA" id="ARBA00023015"/>
    </source>
</evidence>
<dbReference type="SUPFAM" id="SSF46785">
    <property type="entry name" value="Winged helix' DNA-binding domain"/>
    <property type="match status" value="1"/>
</dbReference>
<comment type="subcellular location">
    <subcellularLocation>
        <location evidence="1">Cytoplasm</location>
    </subcellularLocation>
</comment>
<evidence type="ECO:0000259" key="8">
    <source>
        <dbReference type="PROSITE" id="PS50995"/>
    </source>
</evidence>
<evidence type="ECO:0000256" key="1">
    <source>
        <dbReference type="ARBA" id="ARBA00004496"/>
    </source>
</evidence>
<dbReference type="Proteomes" id="UP001299068">
    <property type="component" value="Unassembled WGS sequence"/>
</dbReference>
<dbReference type="PRINTS" id="PR00598">
    <property type="entry name" value="HTHMARR"/>
</dbReference>
<evidence type="ECO:0000256" key="5">
    <source>
        <dbReference type="ARBA" id="ARBA00046337"/>
    </source>
</evidence>
<dbReference type="InterPro" id="IPR036388">
    <property type="entry name" value="WH-like_DNA-bd_sf"/>
</dbReference>
<protein>
    <recommendedName>
        <fullName evidence="6">HTH-type transcriptional regulator SarZ</fullName>
    </recommendedName>
    <alternativeName>
        <fullName evidence="7">Staphylococcal accessory regulator Z</fullName>
    </alternativeName>
</protein>
<dbReference type="InterPro" id="IPR055166">
    <property type="entry name" value="Transc_reg_Sar_Rot_HTH"/>
</dbReference>
<evidence type="ECO:0000256" key="3">
    <source>
        <dbReference type="ARBA" id="ARBA00023125"/>
    </source>
</evidence>
<evidence type="ECO:0000256" key="6">
    <source>
        <dbReference type="ARBA" id="ARBA00047188"/>
    </source>
</evidence>
<keyword evidence="4" id="KW-0804">Transcription</keyword>
<dbReference type="InterPro" id="IPR036390">
    <property type="entry name" value="WH_DNA-bd_sf"/>
</dbReference>
<comment type="similarity">
    <text evidence="5">Belongs to the SarZ family.</text>
</comment>
<reference evidence="9 10" key="1">
    <citation type="journal article" date="2021" name="Cell Host Microbe">
        <title>in vivo commensal control of Clostridioides difficile virulence.</title>
        <authorList>
            <person name="Girinathan B.P."/>
            <person name="Dibenedetto N."/>
            <person name="Worley J.N."/>
            <person name="Peltier J."/>
            <person name="Arrieta-Ortiz M.L."/>
            <person name="Rupa Christinal Immanuel S."/>
            <person name="Lavin R."/>
            <person name="Delaney M.L."/>
            <person name="Cummins C."/>
            <person name="Hoffmann M."/>
            <person name="Luo Y."/>
            <person name="Gonzalez-Escalona N."/>
            <person name="Allard M."/>
            <person name="Onderdonk A.B."/>
            <person name="Gerber G.K."/>
            <person name="Sonenshein A.L."/>
            <person name="Baliga N."/>
            <person name="Dupuy B."/>
            <person name="Bry L."/>
        </authorList>
    </citation>
    <scope>NUCLEOTIDE SEQUENCE [LARGE SCALE GENOMIC DNA]</scope>
    <source>
        <strain evidence="9 10">DSM 599</strain>
    </source>
</reference>
<evidence type="ECO:0000313" key="10">
    <source>
        <dbReference type="Proteomes" id="UP001299068"/>
    </source>
</evidence>
<evidence type="ECO:0000256" key="4">
    <source>
        <dbReference type="ARBA" id="ARBA00023163"/>
    </source>
</evidence>
<gene>
    <name evidence="9" type="ORF">K5V21_14970</name>
</gene>
<evidence type="ECO:0000313" key="9">
    <source>
        <dbReference type="EMBL" id="MBY0756749.1"/>
    </source>
</evidence>
<evidence type="ECO:0000256" key="7">
    <source>
        <dbReference type="ARBA" id="ARBA00047207"/>
    </source>
</evidence>
<keyword evidence="2" id="KW-0805">Transcription regulation</keyword>
<sequence>MDNKFVRDKETRLSLASLIALSRADQKVDKLSYETIRPSGLTASQFAVLEVLYSKGDLKICQIIDSILTTSGNITVIIKNLEKEGFVKKLKDPEDSRAVLISLTEKGREIIESILPKHFENIKNIFSVLDEEEKEQLIKTLSKIRKL</sequence>
<dbReference type="SMART" id="SM00347">
    <property type="entry name" value="HTH_MARR"/>
    <property type="match status" value="1"/>
</dbReference>
<feature type="domain" description="HTH marR-type" evidence="8">
    <location>
        <begin position="14"/>
        <end position="146"/>
    </location>
</feature>
<dbReference type="Gene3D" id="1.10.10.10">
    <property type="entry name" value="Winged helix-like DNA-binding domain superfamily/Winged helix DNA-binding domain"/>
    <property type="match status" value="1"/>
</dbReference>
<dbReference type="EMBL" id="JAIKTU010000013">
    <property type="protein sequence ID" value="MBY0756749.1"/>
    <property type="molecule type" value="Genomic_DNA"/>
</dbReference>
<dbReference type="Pfam" id="PF22381">
    <property type="entry name" value="Staph_reg_Sar_Rot"/>
    <property type="match status" value="1"/>
</dbReference>
<proteinExistence type="inferred from homology"/>
<dbReference type="InterPro" id="IPR000835">
    <property type="entry name" value="HTH_MarR-typ"/>
</dbReference>
<dbReference type="RefSeq" id="WP_221861967.1">
    <property type="nucleotide sequence ID" value="NZ_JAIKTU010000013.1"/>
</dbReference>
<keyword evidence="3" id="KW-0238">DNA-binding</keyword>
<name>A0ABS7L106_CLOSR</name>